<feature type="transmembrane region" description="Helical" evidence="1">
    <location>
        <begin position="369"/>
        <end position="392"/>
    </location>
</feature>
<evidence type="ECO:0008006" key="4">
    <source>
        <dbReference type="Google" id="ProtNLM"/>
    </source>
</evidence>
<dbReference type="EMBL" id="JAANNP010000006">
    <property type="protein sequence ID" value="NHC14393.1"/>
    <property type="molecule type" value="Genomic_DNA"/>
</dbReference>
<keyword evidence="1" id="KW-0472">Membrane</keyword>
<dbReference type="Proteomes" id="UP000800981">
    <property type="component" value="Unassembled WGS sequence"/>
</dbReference>
<comment type="caution">
    <text evidence="2">The sequence shown here is derived from an EMBL/GenBank/DDBJ whole genome shotgun (WGS) entry which is preliminary data.</text>
</comment>
<feature type="transmembrane region" description="Helical" evidence="1">
    <location>
        <begin position="269"/>
        <end position="288"/>
    </location>
</feature>
<feature type="transmembrane region" description="Helical" evidence="1">
    <location>
        <begin position="149"/>
        <end position="169"/>
    </location>
</feature>
<dbReference type="RefSeq" id="WP_166281888.1">
    <property type="nucleotide sequence ID" value="NZ_JAANNP010000006.1"/>
</dbReference>
<accession>A0ABX0GV61</accession>
<feature type="transmembrane region" description="Helical" evidence="1">
    <location>
        <begin position="398"/>
        <end position="416"/>
    </location>
</feature>
<feature type="transmembrane region" description="Helical" evidence="1">
    <location>
        <begin position="238"/>
        <end position="263"/>
    </location>
</feature>
<evidence type="ECO:0000313" key="2">
    <source>
        <dbReference type="EMBL" id="NHC14393.1"/>
    </source>
</evidence>
<sequence>MGVPLVLQLAGLGVAGWPRGLLVLPAVGLLLAVAYAGSRLSHVLVAGLVAFFCIQPTLKFYVSWYFGPAKDAAVLVAVLALAIRLLRDRTALRRADPWVAGGALLLVGLYVVDPVGDHGAAWLTATRLTASAFGLFLVGWLLPDPARTWRFAAGALVAVGVAQGLLGLVQQAIGAQRLVDDFGLWLGFQVRETHGGQLRSFGTFSDPFSYAAVMAVALVAALTLPLRRSHGAVATGVIALGVIVSFVRTEAVLVVAVLVAAVAVRGHRASAVLLGAAATAASTLYLVLPARTSSTATGLDVLLTLNGRTELWSQVLRGPWDVLAGRGVGQVGTGLARSQSGLWGPTVDQAGATVSPGAPSSLLYVDNAYLSLVADVGLPGLVLTCAVFALMARTLLRAAPAAPALCGLGTLAVVAVDGLTRSSLTQFPFGYVALLVLGTALAAATHGGDARLSDAGCQPRGALSKPASSGTAAGASS</sequence>
<reference evidence="2 3" key="1">
    <citation type="submission" date="2020-03" db="EMBL/GenBank/DDBJ databases">
        <title>Two novel Motilibacter sp.</title>
        <authorList>
            <person name="Liu S."/>
        </authorList>
    </citation>
    <scope>NUCLEOTIDE SEQUENCE [LARGE SCALE GENOMIC DNA]</scope>
    <source>
        <strain evidence="2 3">E257</strain>
    </source>
</reference>
<gene>
    <name evidence="2" type="ORF">G9H71_11450</name>
</gene>
<feature type="transmembrane region" description="Helical" evidence="1">
    <location>
        <begin position="428"/>
        <end position="446"/>
    </location>
</feature>
<feature type="transmembrane region" description="Helical" evidence="1">
    <location>
        <begin position="43"/>
        <end position="62"/>
    </location>
</feature>
<feature type="transmembrane region" description="Helical" evidence="1">
    <location>
        <begin position="20"/>
        <end position="36"/>
    </location>
</feature>
<keyword evidence="3" id="KW-1185">Reference proteome</keyword>
<keyword evidence="1" id="KW-0812">Transmembrane</keyword>
<organism evidence="2 3">
    <name type="scientific">Motilibacter deserti</name>
    <dbReference type="NCBI Taxonomy" id="2714956"/>
    <lineage>
        <taxon>Bacteria</taxon>
        <taxon>Bacillati</taxon>
        <taxon>Actinomycetota</taxon>
        <taxon>Actinomycetes</taxon>
        <taxon>Motilibacterales</taxon>
        <taxon>Motilibacteraceae</taxon>
        <taxon>Motilibacter</taxon>
    </lineage>
</organism>
<feature type="transmembrane region" description="Helical" evidence="1">
    <location>
        <begin position="68"/>
        <end position="86"/>
    </location>
</feature>
<protein>
    <recommendedName>
        <fullName evidence="4">O-antigen ligase-like membrane protein</fullName>
    </recommendedName>
</protein>
<name>A0ABX0GV61_9ACTN</name>
<evidence type="ECO:0000313" key="3">
    <source>
        <dbReference type="Proteomes" id="UP000800981"/>
    </source>
</evidence>
<feature type="transmembrane region" description="Helical" evidence="1">
    <location>
        <begin position="208"/>
        <end position="226"/>
    </location>
</feature>
<evidence type="ECO:0000256" key="1">
    <source>
        <dbReference type="SAM" id="Phobius"/>
    </source>
</evidence>
<keyword evidence="1" id="KW-1133">Transmembrane helix</keyword>
<dbReference type="PANTHER" id="PTHR37422:SF13">
    <property type="entry name" value="LIPOPOLYSACCHARIDE BIOSYNTHESIS PROTEIN PA4999-RELATED"/>
    <property type="match status" value="1"/>
</dbReference>
<feature type="transmembrane region" description="Helical" evidence="1">
    <location>
        <begin position="98"/>
        <end position="116"/>
    </location>
</feature>
<proteinExistence type="predicted"/>
<dbReference type="PANTHER" id="PTHR37422">
    <property type="entry name" value="TEICHURONIC ACID BIOSYNTHESIS PROTEIN TUAE"/>
    <property type="match status" value="1"/>
</dbReference>
<dbReference type="InterPro" id="IPR051533">
    <property type="entry name" value="WaaL-like"/>
</dbReference>
<feature type="transmembrane region" description="Helical" evidence="1">
    <location>
        <begin position="122"/>
        <end position="142"/>
    </location>
</feature>